<comment type="caution">
    <text evidence="2">The sequence shown here is derived from an EMBL/GenBank/DDBJ whole genome shotgun (WGS) entry which is preliminary data.</text>
</comment>
<dbReference type="EMBL" id="NRDI02000017">
    <property type="protein sequence ID" value="KAI1510355.1"/>
    <property type="molecule type" value="Genomic_DNA"/>
</dbReference>
<evidence type="ECO:0000256" key="1">
    <source>
        <dbReference type="SAM" id="MobiDB-lite"/>
    </source>
</evidence>
<evidence type="ECO:0000313" key="2">
    <source>
        <dbReference type="EMBL" id="KAI1510355.1"/>
    </source>
</evidence>
<dbReference type="AlphaFoldDB" id="A0A2W1FRH2"/>
<dbReference type="OrthoDB" id="4725912at2759"/>
<feature type="region of interest" description="Disordered" evidence="1">
    <location>
        <begin position="205"/>
        <end position="227"/>
    </location>
</feature>
<sequence>MSPSEHVTEQPPRPLTTRGLTLRVSYIWGKFRNEISSEDANGHLTLLYNMDFRLLKPQLCFARAVDKTPIAKGTIHSFSISAECVIHDRNLVLKPLKRWKTQYNYLSHALNDVPISWIANSSMKIWYFVCINSVTQEPIAKFAVNYWALKNLGNFYFEKSAGEIPDNLRDEVVVTGLTILYTMATRINNPIQLIGAVFAKPGKVEGEEGRPELELEDREQRGKVKTT</sequence>
<reference evidence="3" key="1">
    <citation type="journal article" date="2022" name="Microb. Genom.">
        <title>A global pangenome for the wheat fungal pathogen Pyrenophora tritici-repentis and prediction of effector protein structural homology.</title>
        <authorList>
            <person name="Moolhuijzen P.M."/>
            <person name="See P.T."/>
            <person name="Shi G."/>
            <person name="Powell H.R."/>
            <person name="Cockram J."/>
            <person name="Jorgensen L.N."/>
            <person name="Benslimane H."/>
            <person name="Strelkov S.E."/>
            <person name="Turner J."/>
            <person name="Liu Z."/>
            <person name="Moffat C.S."/>
        </authorList>
    </citation>
    <scope>NUCLEOTIDE SEQUENCE [LARGE SCALE GENOMIC DNA]</scope>
</reference>
<accession>A0A2W1FRH2</accession>
<gene>
    <name evidence="2" type="ORF">Ptr86124_010801</name>
</gene>
<evidence type="ECO:0000313" key="3">
    <source>
        <dbReference type="Proteomes" id="UP000249757"/>
    </source>
</evidence>
<organism evidence="2 3">
    <name type="scientific">Pyrenophora tritici-repentis</name>
    <dbReference type="NCBI Taxonomy" id="45151"/>
    <lineage>
        <taxon>Eukaryota</taxon>
        <taxon>Fungi</taxon>
        <taxon>Dikarya</taxon>
        <taxon>Ascomycota</taxon>
        <taxon>Pezizomycotina</taxon>
        <taxon>Dothideomycetes</taxon>
        <taxon>Pleosporomycetidae</taxon>
        <taxon>Pleosporales</taxon>
        <taxon>Pleosporineae</taxon>
        <taxon>Pleosporaceae</taxon>
        <taxon>Pyrenophora</taxon>
    </lineage>
</organism>
<proteinExistence type="predicted"/>
<name>A0A2W1FRH2_9PLEO</name>
<keyword evidence="3" id="KW-1185">Reference proteome</keyword>
<dbReference type="Proteomes" id="UP000249757">
    <property type="component" value="Unassembled WGS sequence"/>
</dbReference>
<dbReference type="OMA" id="FKTWDFI"/>
<protein>
    <submittedName>
        <fullName evidence="2">Uncharacterized protein</fullName>
    </submittedName>
</protein>